<dbReference type="PANTHER" id="PTHR33332">
    <property type="entry name" value="REVERSE TRANSCRIPTASE DOMAIN-CONTAINING PROTEIN"/>
    <property type="match status" value="1"/>
</dbReference>
<sequence>MLGPVLFNIFIDDLDEGIKPIISKFADCTKLGASVDLLQDRRALQRDLDKLDRWDKSNDMRFKKTKCQVLYLITTTPCSATDMTATEAESGSASDLLALVQWKLWERETQGKNRSEDIMSGHSDPLMLTVLTQEDTTRTLPVKEITRTLLASKDLPVWFQRGHPTGLEVLLKGSKSQLAFIPSGFGAQASNMLIWAPEIQFAASDKDSEFENDPFDPGPVDTENEGGLYPPNLHNSWGQLW</sequence>
<keyword evidence="2" id="KW-1185">Reference proteome</keyword>
<dbReference type="OrthoDB" id="416454at2759"/>
<reference evidence="1" key="1">
    <citation type="submission" date="2019-04" db="EMBL/GenBank/DDBJ databases">
        <title>Genome assembly of Zosterops borbonicus 15179.</title>
        <authorList>
            <person name="Leroy T."/>
            <person name="Anselmetti Y."/>
            <person name="Tilak M.-K."/>
            <person name="Nabholz B."/>
        </authorList>
    </citation>
    <scope>NUCLEOTIDE SEQUENCE</scope>
    <source>
        <strain evidence="1">HGM_15179</strain>
        <tissue evidence="1">Muscle</tissue>
    </source>
</reference>
<dbReference type="EMBL" id="SWJQ01001410">
    <property type="protein sequence ID" value="TRZ08265.1"/>
    <property type="molecule type" value="Genomic_DNA"/>
</dbReference>
<proteinExistence type="predicted"/>
<evidence type="ECO:0008006" key="3">
    <source>
        <dbReference type="Google" id="ProtNLM"/>
    </source>
</evidence>
<dbReference type="Proteomes" id="UP000796761">
    <property type="component" value="Unassembled WGS sequence"/>
</dbReference>
<comment type="caution">
    <text evidence="1">The sequence shown here is derived from an EMBL/GenBank/DDBJ whole genome shotgun (WGS) entry which is preliminary data.</text>
</comment>
<evidence type="ECO:0000313" key="2">
    <source>
        <dbReference type="Proteomes" id="UP000796761"/>
    </source>
</evidence>
<evidence type="ECO:0000313" key="1">
    <source>
        <dbReference type="EMBL" id="TRZ08265.1"/>
    </source>
</evidence>
<gene>
    <name evidence="1" type="ORF">HGM15179_018844</name>
</gene>
<organism evidence="1 2">
    <name type="scientific">Zosterops borbonicus</name>
    <dbReference type="NCBI Taxonomy" id="364589"/>
    <lineage>
        <taxon>Eukaryota</taxon>
        <taxon>Metazoa</taxon>
        <taxon>Chordata</taxon>
        <taxon>Craniata</taxon>
        <taxon>Vertebrata</taxon>
        <taxon>Euteleostomi</taxon>
        <taxon>Archelosauria</taxon>
        <taxon>Archosauria</taxon>
        <taxon>Dinosauria</taxon>
        <taxon>Saurischia</taxon>
        <taxon>Theropoda</taxon>
        <taxon>Coelurosauria</taxon>
        <taxon>Aves</taxon>
        <taxon>Neognathae</taxon>
        <taxon>Neoaves</taxon>
        <taxon>Telluraves</taxon>
        <taxon>Australaves</taxon>
        <taxon>Passeriformes</taxon>
        <taxon>Sylvioidea</taxon>
        <taxon>Zosteropidae</taxon>
        <taxon>Zosterops</taxon>
    </lineage>
</organism>
<accession>A0A8K1D986</accession>
<protein>
    <recommendedName>
        <fullName evidence="3">Rna-directed dna polymerase from mobile element jockey-like</fullName>
    </recommendedName>
</protein>
<name>A0A8K1D986_9PASS</name>
<dbReference type="AlphaFoldDB" id="A0A8K1D986"/>